<dbReference type="Proteomes" id="UP000314981">
    <property type="component" value="Unassembled WGS sequence"/>
</dbReference>
<reference evidence="3" key="1">
    <citation type="submission" date="2018-11" db="EMBL/GenBank/DDBJ databases">
        <title>Haplotype-resolved cattle genomes.</title>
        <authorList>
            <person name="Low W.Y."/>
            <person name="Tearle R."/>
            <person name="Bickhart D.M."/>
            <person name="Rosen B.D."/>
            <person name="Koren S."/>
            <person name="Rhie A."/>
            <person name="Hiendleder S."/>
            <person name="Phillippy A.M."/>
            <person name="Smith T.P.L."/>
            <person name="Williams J.L."/>
        </authorList>
    </citation>
    <scope>NUCLEOTIDE SEQUENCE [LARGE SCALE GENOMIC DNA]</scope>
</reference>
<evidence type="ECO:0000313" key="2">
    <source>
        <dbReference type="Ensembl" id="ENSBIXP00000000293.1"/>
    </source>
</evidence>
<keyword evidence="3" id="KW-1185">Reference proteome</keyword>
<name>A0A4W2BNL3_BOBOX</name>
<accession>A0A4W2BNL3</accession>
<evidence type="ECO:0000313" key="3">
    <source>
        <dbReference type="Proteomes" id="UP000314981"/>
    </source>
</evidence>
<keyword evidence="1" id="KW-1133">Transmembrane helix</keyword>
<evidence type="ECO:0000256" key="1">
    <source>
        <dbReference type="SAM" id="Phobius"/>
    </source>
</evidence>
<keyword evidence="1" id="KW-0472">Membrane</keyword>
<reference evidence="2" key="2">
    <citation type="submission" date="2025-08" db="UniProtKB">
        <authorList>
            <consortium name="Ensembl"/>
        </authorList>
    </citation>
    <scope>IDENTIFICATION</scope>
</reference>
<feature type="transmembrane region" description="Helical" evidence="1">
    <location>
        <begin position="68"/>
        <end position="89"/>
    </location>
</feature>
<keyword evidence="1" id="KW-0812">Transmembrane</keyword>
<protein>
    <submittedName>
        <fullName evidence="2">Uncharacterized protein</fullName>
    </submittedName>
</protein>
<dbReference type="Ensembl" id="ENSBIXT00000053415.1">
    <property type="protein sequence ID" value="ENSBIXP00000000293.1"/>
    <property type="gene ID" value="ENSBIXG00000029998.1"/>
</dbReference>
<organism evidence="2 3">
    <name type="scientific">Bos indicus x Bos taurus</name>
    <name type="common">Hybrid cattle</name>
    <dbReference type="NCBI Taxonomy" id="30522"/>
    <lineage>
        <taxon>Eukaryota</taxon>
        <taxon>Metazoa</taxon>
        <taxon>Chordata</taxon>
        <taxon>Craniata</taxon>
        <taxon>Vertebrata</taxon>
        <taxon>Euteleostomi</taxon>
        <taxon>Mammalia</taxon>
        <taxon>Eutheria</taxon>
        <taxon>Laurasiatheria</taxon>
        <taxon>Artiodactyla</taxon>
        <taxon>Ruminantia</taxon>
        <taxon>Pecora</taxon>
        <taxon>Bovidae</taxon>
        <taxon>Bovinae</taxon>
        <taxon>Bos</taxon>
    </lineage>
</organism>
<dbReference type="AlphaFoldDB" id="A0A4W2BNL3"/>
<sequence>SRWLLLNHRRGCGTLPPLLDRHECCSSLQQLGTPEFISRSPLSQKFQPLAPDFLFNPYWACAEDTCPLTFSISVLFLVYVAIATGFLTLSLKGLPFCQHCSI</sequence>
<reference evidence="2" key="3">
    <citation type="submission" date="2025-09" db="UniProtKB">
        <authorList>
            <consortium name="Ensembl"/>
        </authorList>
    </citation>
    <scope>IDENTIFICATION</scope>
</reference>
<proteinExistence type="predicted"/>